<dbReference type="EMBL" id="AUSU01008794">
    <property type="protein sequence ID" value="EPS58920.1"/>
    <property type="molecule type" value="Genomic_DNA"/>
</dbReference>
<evidence type="ECO:0000313" key="1">
    <source>
        <dbReference type="EMBL" id="EPS58920.1"/>
    </source>
</evidence>
<dbReference type="Proteomes" id="UP000015453">
    <property type="component" value="Unassembled WGS sequence"/>
</dbReference>
<gene>
    <name evidence="1" type="ORF">M569_15892</name>
</gene>
<sequence>MDEMRKMPGIAVECVVVDEHYRLSATFVFDVLKNCSCLTISCSAVSNSIIAITSIAANSRLGPRLSNRERHECIVPNEMNVVSLDTTDHLLEYDLCESVRSSISPFTLLSHRRQSMLGGQ</sequence>
<keyword evidence="2" id="KW-1185">Reference proteome</keyword>
<accession>S8BWG7</accession>
<proteinExistence type="predicted"/>
<name>S8BWG7_9LAMI</name>
<comment type="caution">
    <text evidence="1">The sequence shown here is derived from an EMBL/GenBank/DDBJ whole genome shotgun (WGS) entry which is preliminary data.</text>
</comment>
<dbReference type="AlphaFoldDB" id="S8BWG7"/>
<protein>
    <submittedName>
        <fullName evidence="1">Uncharacterized protein</fullName>
    </submittedName>
</protein>
<reference evidence="1 2" key="1">
    <citation type="journal article" date="2013" name="BMC Genomics">
        <title>The miniature genome of a carnivorous plant Genlisea aurea contains a low number of genes and short non-coding sequences.</title>
        <authorList>
            <person name="Leushkin E.V."/>
            <person name="Sutormin R.A."/>
            <person name="Nabieva E.R."/>
            <person name="Penin A.A."/>
            <person name="Kondrashov A.S."/>
            <person name="Logacheva M.D."/>
        </authorList>
    </citation>
    <scope>NUCLEOTIDE SEQUENCE [LARGE SCALE GENOMIC DNA]</scope>
</reference>
<evidence type="ECO:0000313" key="2">
    <source>
        <dbReference type="Proteomes" id="UP000015453"/>
    </source>
</evidence>
<organism evidence="1 2">
    <name type="scientific">Genlisea aurea</name>
    <dbReference type="NCBI Taxonomy" id="192259"/>
    <lineage>
        <taxon>Eukaryota</taxon>
        <taxon>Viridiplantae</taxon>
        <taxon>Streptophyta</taxon>
        <taxon>Embryophyta</taxon>
        <taxon>Tracheophyta</taxon>
        <taxon>Spermatophyta</taxon>
        <taxon>Magnoliopsida</taxon>
        <taxon>eudicotyledons</taxon>
        <taxon>Gunneridae</taxon>
        <taxon>Pentapetalae</taxon>
        <taxon>asterids</taxon>
        <taxon>lamiids</taxon>
        <taxon>Lamiales</taxon>
        <taxon>Lentibulariaceae</taxon>
        <taxon>Genlisea</taxon>
    </lineage>
</organism>